<proteinExistence type="predicted"/>
<feature type="region of interest" description="Disordered" evidence="1">
    <location>
        <begin position="498"/>
        <end position="536"/>
    </location>
</feature>
<evidence type="ECO:0000313" key="2">
    <source>
        <dbReference type="EMBL" id="KAK5081548.1"/>
    </source>
</evidence>
<name>A0AAN7Y400_9EURO</name>
<organism evidence="2 3">
    <name type="scientific">Lithohypha guttulata</name>
    <dbReference type="NCBI Taxonomy" id="1690604"/>
    <lineage>
        <taxon>Eukaryota</taxon>
        <taxon>Fungi</taxon>
        <taxon>Dikarya</taxon>
        <taxon>Ascomycota</taxon>
        <taxon>Pezizomycotina</taxon>
        <taxon>Eurotiomycetes</taxon>
        <taxon>Chaetothyriomycetidae</taxon>
        <taxon>Chaetothyriales</taxon>
        <taxon>Trichomeriaceae</taxon>
        <taxon>Lithohypha</taxon>
    </lineage>
</organism>
<protein>
    <submittedName>
        <fullName evidence="2">Uncharacterized protein</fullName>
    </submittedName>
</protein>
<feature type="region of interest" description="Disordered" evidence="1">
    <location>
        <begin position="321"/>
        <end position="344"/>
    </location>
</feature>
<evidence type="ECO:0000256" key="1">
    <source>
        <dbReference type="SAM" id="MobiDB-lite"/>
    </source>
</evidence>
<sequence length="649" mass="71735">MLAGPPESLWSYEFSKSDKIKRHLAASSSDDSNRSPGSSIKPSRPSLLPSRPAFPTRSTHEQMSRNKIRVQATEARSDKQSLLTKVATPSIPCKIRSTEDLHRPRTTDTQVATRTPDTSASEVPPSGRPTPPPSDSSRGACSTPNRSRTPRPGWTRTRSGGVWYQAQKPIVQDDDSGVFGKFRLSRHSEPAILNIVPLPPPTRPEKPETTSIHDIVVETPFGVRKEPQTTPEQDSTNAPTSRRGSSIDVKRLFSAPFAAFRKREKKQKQEPSTVSSTPSATSWSLQGPTEAQGHRSLLKRQQTATTLAKASAVLAISKSLPKSKLKTRRRKSPANSSPPDQDELLHVGDRSIAATFYTHQKRYSVGDHLGSLASSLNTAQIDETPQNSPAEAATYRIKRSPSAETEEFFKIDISIRGGTSYLPSEARRIYTPPLPGEGTTGHSSRGFFFNYEAPDYDCSVIPGSSHHHSQSASQKDRISVIHASLRLPSEDQFLHHVKAKLSHSSSTPPDPHPHPPSSTRVALKAPKQKTSPRKTGEWYDSRLADVDTTPSLLDVTTPHNWEAAEQKVTKKRDCQRNIAEIRKQEYEAQLDFNIPEHLPTSPLCPRNPKYWRVVKCTGSQFRGCWMHGFGEYEAGKIPGLFKGGAVRGF</sequence>
<feature type="compositionally biased region" description="Polar residues" evidence="1">
    <location>
        <begin position="228"/>
        <end position="244"/>
    </location>
</feature>
<gene>
    <name evidence="2" type="ORF">LTR05_007679</name>
</gene>
<feature type="region of interest" description="Disordered" evidence="1">
    <location>
        <begin position="218"/>
        <end position="303"/>
    </location>
</feature>
<accession>A0AAN7Y400</accession>
<feature type="compositionally biased region" description="Basic residues" evidence="1">
    <location>
        <begin position="321"/>
        <end position="332"/>
    </location>
</feature>
<keyword evidence="3" id="KW-1185">Reference proteome</keyword>
<feature type="compositionally biased region" description="Low complexity" evidence="1">
    <location>
        <begin position="27"/>
        <end position="51"/>
    </location>
</feature>
<dbReference type="AlphaFoldDB" id="A0AAN7Y400"/>
<reference evidence="2 3" key="1">
    <citation type="submission" date="2023-08" db="EMBL/GenBank/DDBJ databases">
        <title>Black Yeasts Isolated from many extreme environments.</title>
        <authorList>
            <person name="Coleine C."/>
            <person name="Stajich J.E."/>
            <person name="Selbmann L."/>
        </authorList>
    </citation>
    <scope>NUCLEOTIDE SEQUENCE [LARGE SCALE GENOMIC DNA]</scope>
    <source>
        <strain evidence="2 3">CCFEE 5910</strain>
    </source>
</reference>
<evidence type="ECO:0000313" key="3">
    <source>
        <dbReference type="Proteomes" id="UP001309876"/>
    </source>
</evidence>
<feature type="compositionally biased region" description="Polar residues" evidence="1">
    <location>
        <begin position="107"/>
        <end position="120"/>
    </location>
</feature>
<dbReference type="EMBL" id="JAVRRJ010000009">
    <property type="protein sequence ID" value="KAK5081548.1"/>
    <property type="molecule type" value="Genomic_DNA"/>
</dbReference>
<comment type="caution">
    <text evidence="2">The sequence shown here is derived from an EMBL/GenBank/DDBJ whole genome shotgun (WGS) entry which is preliminary data.</text>
</comment>
<feature type="region of interest" description="Disordered" evidence="1">
    <location>
        <begin position="21"/>
        <end position="170"/>
    </location>
</feature>
<feature type="compositionally biased region" description="Basic and acidic residues" evidence="1">
    <location>
        <begin position="96"/>
        <end position="106"/>
    </location>
</feature>
<feature type="compositionally biased region" description="Low complexity" evidence="1">
    <location>
        <begin position="272"/>
        <end position="284"/>
    </location>
</feature>
<dbReference type="Proteomes" id="UP001309876">
    <property type="component" value="Unassembled WGS sequence"/>
</dbReference>